<protein>
    <submittedName>
        <fullName evidence="2">Lipid A phosphoethanolamine transferase</fullName>
    </submittedName>
</protein>
<gene>
    <name evidence="2" type="ORF">EAH81_05585</name>
</gene>
<evidence type="ECO:0000313" key="2">
    <source>
        <dbReference type="EMBL" id="TPG44022.1"/>
    </source>
</evidence>
<keyword evidence="1" id="KW-0732">Signal</keyword>
<dbReference type="Proteomes" id="UP000319700">
    <property type="component" value="Unassembled WGS sequence"/>
</dbReference>
<comment type="caution">
    <text evidence="2">The sequence shown here is derived from an EMBL/GenBank/DDBJ whole genome shotgun (WGS) entry which is preliminary data.</text>
</comment>
<dbReference type="AlphaFoldDB" id="A0A502F3Q6"/>
<keyword evidence="3" id="KW-1185">Reference proteome</keyword>
<evidence type="ECO:0000313" key="3">
    <source>
        <dbReference type="Proteomes" id="UP000319700"/>
    </source>
</evidence>
<accession>A0A502F3Q6</accession>
<dbReference type="EMBL" id="RCZH01000003">
    <property type="protein sequence ID" value="TPG44022.1"/>
    <property type="molecule type" value="Genomic_DNA"/>
</dbReference>
<sequence>MKKLQLFFWIFFLFTLSIKAQDTAETNSPFSEARYNYFLKTILLFNEYLDTDTGSFNTTQLRILHPIGNKAWNLRLDVPLISTNTSSINKTGFGDVGVGVSYIPFFKKNKGVAFRARVVSNSAVDPSLGSGKWVFIPTVFYGKYFKGKQFLWISSLEYQTSFAGSSNRNDISVTAFENVVLWFFGKNWIATDAAFRYNSRLDGFQNNAFLEFGRKITPVNLVYIHPSVAFGGEKTYNYGLEAGVLILF</sequence>
<dbReference type="RefSeq" id="WP_140504634.1">
    <property type="nucleotide sequence ID" value="NZ_RCZH01000003.1"/>
</dbReference>
<reference evidence="2 3" key="1">
    <citation type="journal article" date="2019" name="Environ. Microbiol.">
        <title>Species interactions and distinct microbial communities in high Arctic permafrost affected cryosols are associated with the CH4 and CO2 gas fluxes.</title>
        <authorList>
            <person name="Altshuler I."/>
            <person name="Hamel J."/>
            <person name="Turney S."/>
            <person name="Magnuson E."/>
            <person name="Levesque R."/>
            <person name="Greer C."/>
            <person name="Whyte L.G."/>
        </authorList>
    </citation>
    <scope>NUCLEOTIDE SEQUENCE [LARGE SCALE GENOMIC DNA]</scope>
    <source>
        <strain evidence="2 3">42</strain>
    </source>
</reference>
<dbReference type="OrthoDB" id="1372524at2"/>
<evidence type="ECO:0000256" key="1">
    <source>
        <dbReference type="SAM" id="SignalP"/>
    </source>
</evidence>
<organism evidence="2 3">
    <name type="scientific">Flavobacterium pectinovorum</name>
    <dbReference type="NCBI Taxonomy" id="29533"/>
    <lineage>
        <taxon>Bacteria</taxon>
        <taxon>Pseudomonadati</taxon>
        <taxon>Bacteroidota</taxon>
        <taxon>Flavobacteriia</taxon>
        <taxon>Flavobacteriales</taxon>
        <taxon>Flavobacteriaceae</taxon>
        <taxon>Flavobacterium</taxon>
    </lineage>
</organism>
<name>A0A502F3Q6_9FLAO</name>
<dbReference type="GO" id="GO:0016740">
    <property type="term" value="F:transferase activity"/>
    <property type="evidence" value="ECO:0007669"/>
    <property type="project" value="UniProtKB-KW"/>
</dbReference>
<keyword evidence="2" id="KW-0808">Transferase</keyword>
<feature type="chain" id="PRO_5021366645" evidence="1">
    <location>
        <begin position="21"/>
        <end position="248"/>
    </location>
</feature>
<feature type="signal peptide" evidence="1">
    <location>
        <begin position="1"/>
        <end position="20"/>
    </location>
</feature>
<proteinExistence type="predicted"/>